<proteinExistence type="inferred from homology"/>
<comment type="similarity">
    <text evidence="1">Belongs to the argonaute family. Long pAgo subfamily.</text>
</comment>
<evidence type="ECO:0000259" key="3">
    <source>
        <dbReference type="SMART" id="SM00950"/>
    </source>
</evidence>
<name>A0A3E1NNW5_9BACT</name>
<dbReference type="AlphaFoldDB" id="A0A3E1NNW5"/>
<dbReference type="InterPro" id="IPR012337">
    <property type="entry name" value="RNaseH-like_sf"/>
</dbReference>
<reference evidence="4 5" key="1">
    <citation type="submission" date="2018-08" db="EMBL/GenBank/DDBJ databases">
        <title>Chitinophagaceae sp. K23C18032701, a novel bacterium isolated from forest soil.</title>
        <authorList>
            <person name="Wang C."/>
        </authorList>
    </citation>
    <scope>NUCLEOTIDE SEQUENCE [LARGE SCALE GENOMIC DNA]</scope>
    <source>
        <strain evidence="4 5">K23C18032701</strain>
    </source>
</reference>
<sequence>MANQTLYFNIIPFDLPAEEKTFYFSLEETKKSNRLHRTLFPNDIETIFPGILSDNTEFIYTTFDYAKEGFTALSIDFKTENQDLLRKYYNRQIRYYFRKEKEQLVRTGFIGQNQVWVKATKLSTKQITVYHKFSLKIQFQEVSNHPELLLSYNGKSRLYNTSVAELIRTVAPANFKKVIKHNELYFYEELTQHEHPEYRKTYPVLNFDLGKALNLPVPEIIKENKYKTYKEVLDIFYDYFLNKEEFKQYIPLHESGFLQVADHLIDHVNDASNELAFSKPNKGRTPKKEFPYKRAFLPCPHNNVHLFFIYHEDDQPVKDMLKTYLDKGLGHYKGLTQYAGILFHPDTAMNICFKERNNPLPEIQNFFNKTAFNNPAIKYLAIYVTPFTREETRRQEVRIYVRVKEMLLRRNIACQFVEPETVQAPNDGFKWSLTNMSVAILAKLGGVPWQLVTTAKESLVIGIGAFRHPDGVQYLSSAFCFDNTGHFNEFAYFLRHETDVMAGSIAVKVKEFAAKYGNPERLVIHFYKEKMTNEEIAPVEAALAQLQLQNPIPVFVVHVNKTEAKDIIAYDAAWAGKWMPYSGTFINIGKNKYLLFNNSRYPNETFSINDGYPFPIKLSINCNMEKHLENAQTIREIIEQVYQFSRMYFKSLAQQNLPVTVKYPEIIAEIAPYMEHADLPDNSINSLWFL</sequence>
<dbReference type="InterPro" id="IPR003165">
    <property type="entry name" value="Piwi"/>
</dbReference>
<gene>
    <name evidence="4" type="ORF">DXN05_00965</name>
</gene>
<feature type="domain" description="Piwi" evidence="3">
    <location>
        <begin position="382"/>
        <end position="676"/>
    </location>
</feature>
<keyword evidence="5" id="KW-1185">Reference proteome</keyword>
<dbReference type="InterPro" id="IPR036397">
    <property type="entry name" value="RNaseH_sf"/>
</dbReference>
<dbReference type="Pfam" id="PF02171">
    <property type="entry name" value="Piwi"/>
    <property type="match status" value="1"/>
</dbReference>
<accession>A0A3E1NNW5</accession>
<comment type="caution">
    <text evidence="4">The sequence shown here is derived from an EMBL/GenBank/DDBJ whole genome shotgun (WGS) entry which is preliminary data.</text>
</comment>
<evidence type="ECO:0000256" key="1">
    <source>
        <dbReference type="ARBA" id="ARBA00035012"/>
    </source>
</evidence>
<dbReference type="SMART" id="SM00950">
    <property type="entry name" value="Piwi"/>
    <property type="match status" value="1"/>
</dbReference>
<evidence type="ECO:0000313" key="4">
    <source>
        <dbReference type="EMBL" id="RFM29587.1"/>
    </source>
</evidence>
<dbReference type="RefSeq" id="WP_116845344.1">
    <property type="nucleotide sequence ID" value="NZ_QTJU01000001.1"/>
</dbReference>
<dbReference type="GO" id="GO:0003676">
    <property type="term" value="F:nucleic acid binding"/>
    <property type="evidence" value="ECO:0007669"/>
    <property type="project" value="InterPro"/>
</dbReference>
<dbReference type="Gene3D" id="3.40.50.2300">
    <property type="match status" value="1"/>
</dbReference>
<dbReference type="Gene3D" id="3.30.420.10">
    <property type="entry name" value="Ribonuclease H-like superfamily/Ribonuclease H"/>
    <property type="match status" value="1"/>
</dbReference>
<dbReference type="SUPFAM" id="SSF53098">
    <property type="entry name" value="Ribonuclease H-like"/>
    <property type="match status" value="1"/>
</dbReference>
<dbReference type="EMBL" id="QTJU01000001">
    <property type="protein sequence ID" value="RFM29587.1"/>
    <property type="molecule type" value="Genomic_DNA"/>
</dbReference>
<protein>
    <recommendedName>
        <fullName evidence="2">Protein argonaute</fullName>
    </recommendedName>
</protein>
<evidence type="ECO:0000313" key="5">
    <source>
        <dbReference type="Proteomes" id="UP000261284"/>
    </source>
</evidence>
<organism evidence="4 5">
    <name type="scientific">Deminuibacter soli</name>
    <dbReference type="NCBI Taxonomy" id="2291815"/>
    <lineage>
        <taxon>Bacteria</taxon>
        <taxon>Pseudomonadati</taxon>
        <taxon>Bacteroidota</taxon>
        <taxon>Chitinophagia</taxon>
        <taxon>Chitinophagales</taxon>
        <taxon>Chitinophagaceae</taxon>
        <taxon>Deminuibacter</taxon>
    </lineage>
</organism>
<evidence type="ECO:0000256" key="2">
    <source>
        <dbReference type="ARBA" id="ARBA00035032"/>
    </source>
</evidence>
<dbReference type="Proteomes" id="UP000261284">
    <property type="component" value="Unassembled WGS sequence"/>
</dbReference>
<dbReference type="OrthoDB" id="1388275at2"/>